<dbReference type="GO" id="GO:0007155">
    <property type="term" value="P:cell adhesion"/>
    <property type="evidence" value="ECO:0007669"/>
    <property type="project" value="InterPro"/>
</dbReference>
<dbReference type="AlphaFoldDB" id="G0R6B5"/>
<name>G0R6B5_ICHMU</name>
<dbReference type="Gene3D" id="3.90.132.10">
    <property type="entry name" value="Leishmanolysin , domain 2"/>
    <property type="match status" value="1"/>
</dbReference>
<evidence type="ECO:0000256" key="10">
    <source>
        <dbReference type="SAM" id="SignalP"/>
    </source>
</evidence>
<evidence type="ECO:0000256" key="5">
    <source>
        <dbReference type="ARBA" id="ARBA00022833"/>
    </source>
</evidence>
<dbReference type="GO" id="GO:0005737">
    <property type="term" value="C:cytoplasm"/>
    <property type="evidence" value="ECO:0007669"/>
    <property type="project" value="TreeGrafter"/>
</dbReference>
<feature type="signal peptide" evidence="10">
    <location>
        <begin position="1"/>
        <end position="17"/>
    </location>
</feature>
<dbReference type="InterPro" id="IPR001577">
    <property type="entry name" value="Peptidase_M8"/>
</dbReference>
<dbReference type="GO" id="GO:0016020">
    <property type="term" value="C:membrane"/>
    <property type="evidence" value="ECO:0007669"/>
    <property type="project" value="InterPro"/>
</dbReference>
<dbReference type="PANTHER" id="PTHR10942">
    <property type="entry name" value="LEISHMANOLYSIN-LIKE PEPTIDASE"/>
    <property type="match status" value="1"/>
</dbReference>
<dbReference type="InParanoid" id="G0R6B5"/>
<evidence type="ECO:0000256" key="4">
    <source>
        <dbReference type="ARBA" id="ARBA00022801"/>
    </source>
</evidence>
<reference evidence="11 12" key="1">
    <citation type="submission" date="2011-07" db="EMBL/GenBank/DDBJ databases">
        <authorList>
            <person name="Coyne R."/>
            <person name="Brami D."/>
            <person name="Johnson J."/>
            <person name="Hostetler J."/>
            <person name="Hannick L."/>
            <person name="Clark T."/>
            <person name="Cassidy-Hanley D."/>
            <person name="Inman J."/>
        </authorList>
    </citation>
    <scope>NUCLEOTIDE SEQUENCE [LARGE SCALE GENOMIC DNA]</scope>
    <source>
        <strain evidence="11 12">G5</strain>
    </source>
</reference>
<evidence type="ECO:0000313" key="12">
    <source>
        <dbReference type="Proteomes" id="UP000008983"/>
    </source>
</evidence>
<evidence type="ECO:0000256" key="8">
    <source>
        <dbReference type="PIRSR" id="PIRSR601577-2"/>
    </source>
</evidence>
<dbReference type="Proteomes" id="UP000008983">
    <property type="component" value="Unassembled WGS sequence"/>
</dbReference>
<evidence type="ECO:0000256" key="9">
    <source>
        <dbReference type="SAM" id="Phobius"/>
    </source>
</evidence>
<evidence type="ECO:0000256" key="7">
    <source>
        <dbReference type="PIRSR" id="PIRSR601577-1"/>
    </source>
</evidence>
<feature type="transmembrane region" description="Helical" evidence="9">
    <location>
        <begin position="751"/>
        <end position="774"/>
    </location>
</feature>
<organism evidence="11 12">
    <name type="scientific">Ichthyophthirius multifiliis</name>
    <name type="common">White spot disease agent</name>
    <name type="synonym">Ich</name>
    <dbReference type="NCBI Taxonomy" id="5932"/>
    <lineage>
        <taxon>Eukaryota</taxon>
        <taxon>Sar</taxon>
        <taxon>Alveolata</taxon>
        <taxon>Ciliophora</taxon>
        <taxon>Intramacronucleata</taxon>
        <taxon>Oligohymenophorea</taxon>
        <taxon>Hymenostomatida</taxon>
        <taxon>Ophryoglenina</taxon>
        <taxon>Ichthyophthirius</taxon>
    </lineage>
</organism>
<keyword evidence="11" id="KW-0560">Oxidoreductase</keyword>
<dbReference type="EMBL" id="GL984394">
    <property type="protein sequence ID" value="EGR26987.1"/>
    <property type="molecule type" value="Genomic_DNA"/>
</dbReference>
<keyword evidence="9" id="KW-1133">Transmembrane helix</keyword>
<feature type="binding site" evidence="8">
    <location>
        <position position="200"/>
    </location>
    <ligand>
        <name>Zn(2+)</name>
        <dbReference type="ChEBI" id="CHEBI:29105"/>
        <note>catalytic</note>
    </ligand>
</feature>
<accession>G0R6B5</accession>
<keyword evidence="6 8" id="KW-0482">Metalloprotease</keyword>
<dbReference type="OMA" id="DTINADC"/>
<dbReference type="GO" id="GO:0046872">
    <property type="term" value="F:metal ion binding"/>
    <property type="evidence" value="ECO:0007669"/>
    <property type="project" value="UniProtKB-KW"/>
</dbReference>
<dbReference type="SUPFAM" id="SSF55486">
    <property type="entry name" value="Metalloproteases ('zincins'), catalytic domain"/>
    <property type="match status" value="1"/>
</dbReference>
<dbReference type="InterPro" id="IPR009030">
    <property type="entry name" value="Growth_fac_rcpt_cys_sf"/>
</dbReference>
<comment type="similarity">
    <text evidence="1">Belongs to the peptidase M8 family.</text>
</comment>
<dbReference type="GO" id="GO:0004252">
    <property type="term" value="F:serine-type endopeptidase activity"/>
    <property type="evidence" value="ECO:0007669"/>
    <property type="project" value="UniProtKB-EC"/>
</dbReference>
<dbReference type="SMART" id="SM00261">
    <property type="entry name" value="FU"/>
    <property type="match status" value="1"/>
</dbReference>
<dbReference type="eggNOG" id="KOG2556">
    <property type="taxonomic scope" value="Eukaryota"/>
</dbReference>
<dbReference type="EC" id="3.4.21.75" evidence="11"/>
<evidence type="ECO:0000256" key="6">
    <source>
        <dbReference type="ARBA" id="ARBA00023049"/>
    </source>
</evidence>
<feature type="chain" id="PRO_5003408094" evidence="10">
    <location>
        <begin position="18"/>
        <end position="784"/>
    </location>
</feature>
<sequence length="784" mass="91205">MLLFIILFLFILNFSFQYNCDHDNIQIQNYLQNLYEQSEKHAPKQTSRISEAKENPQPIRITIDYSRIEQTNDLTQSQIKIIKKLIGLSSDYFSQMLKITPLKGNNKYPKYLSGECNGIIIPENDKQIGIPNSDLHIYIFYMNDNKDDSRANANACAFQEITYRPIFGRIQINITNMVFQINDHKLFRQNLESFIHETLHILGFSKSQFQYWIDPSTGKTYKKGNNQIQKTVNVRGKETIMLFSQNILDVTRKHFKCQNAEGITLENESKSQSQIGSHWDKSLLSNELMTNSAFGLVRVFSIFTIALLKDTGYYQEVNQNLSSELQWGKGKGCEFLTQVCYSQYSFPEFSTENQKYICTFDRHGIGYSRISSTTDNCYVVDAYLTRICIDQSNQANENAVKTMQYYGFDSRCFTSTSTQPKYQTIYKDQRSRCHKFKCDENTITVFIPQIQTQITCTQEDKGKALDINKDDPKMGQITCPNDYNDFCNYSKPCRDNCSSNGICVRGFCICIKGFGGENCSQNCPFGVIFNSDCVSQCPEGLFQGPDNACRKQCPSTYYNSNGKCLICNSQCLECNGGDPNQCTACHFVDVLMENQCVLCNGDVCYKDIEYEILIKQQNLIIIQFQSIIYNLQKYMDNIVVLIEDFTYFEIERTIIDNKQIQLKFNFTRNPPLISTRVDIYFNKNNYLRIKDNKKFIYNIFTYEYEQNQIVNIQNYQKAIIALSIIAFIFTIVIFFYGQLQFIDGIIEKYQLVYMMKLISIKQNLYMYVFIYIYIQQSFQSRNIL</sequence>
<keyword evidence="2" id="KW-0645">Protease</keyword>
<keyword evidence="5 8" id="KW-0862">Zinc</keyword>
<dbReference type="CDD" id="cd00064">
    <property type="entry name" value="FU"/>
    <property type="match status" value="1"/>
</dbReference>
<feature type="binding site" evidence="8">
    <location>
        <position position="278"/>
    </location>
    <ligand>
        <name>Zn(2+)</name>
        <dbReference type="ChEBI" id="CHEBI:29105"/>
        <note>catalytic</note>
    </ligand>
</feature>
<dbReference type="Pfam" id="PF01457">
    <property type="entry name" value="Peptidase_M8"/>
    <property type="match status" value="1"/>
</dbReference>
<dbReference type="OrthoDB" id="238768at2759"/>
<evidence type="ECO:0000313" key="11">
    <source>
        <dbReference type="EMBL" id="EGR26987.1"/>
    </source>
</evidence>
<dbReference type="Gene3D" id="3.10.170.20">
    <property type="match status" value="1"/>
</dbReference>
<dbReference type="GO" id="GO:0004748">
    <property type="term" value="F:ribonucleoside-diphosphate reductase activity, thioredoxin disulfide as acceptor"/>
    <property type="evidence" value="ECO:0007669"/>
    <property type="project" value="UniProtKB-EC"/>
</dbReference>
<keyword evidence="9" id="KW-0812">Transmembrane</keyword>
<keyword evidence="12" id="KW-1185">Reference proteome</keyword>
<dbReference type="FunFam" id="3.90.132.10:FF:000001">
    <property type="entry name" value="leishmanolysin-like peptidase isoform X2"/>
    <property type="match status" value="1"/>
</dbReference>
<evidence type="ECO:0000256" key="2">
    <source>
        <dbReference type="ARBA" id="ARBA00022670"/>
    </source>
</evidence>
<feature type="active site" evidence="7">
    <location>
        <position position="197"/>
    </location>
</feature>
<comment type="cofactor">
    <cofactor evidence="8">
        <name>Zn(2+)</name>
        <dbReference type="ChEBI" id="CHEBI:29105"/>
    </cofactor>
    <text evidence="8">Binds 1 zinc ion per subunit.</text>
</comment>
<keyword evidence="4 11" id="KW-0378">Hydrolase</keyword>
<dbReference type="GO" id="GO:0004222">
    <property type="term" value="F:metalloendopeptidase activity"/>
    <property type="evidence" value="ECO:0007669"/>
    <property type="project" value="InterPro"/>
</dbReference>
<dbReference type="InterPro" id="IPR006212">
    <property type="entry name" value="Furin_repeat"/>
</dbReference>
<dbReference type="RefSeq" id="XP_004023871.1">
    <property type="nucleotide sequence ID" value="XM_004023822.1"/>
</dbReference>
<dbReference type="SUPFAM" id="SSF57184">
    <property type="entry name" value="Growth factor receptor domain"/>
    <property type="match status" value="1"/>
</dbReference>
<dbReference type="EC" id="1.17.4.1" evidence="11"/>
<keyword evidence="9" id="KW-0472">Membrane</keyword>
<dbReference type="EC" id="3.4.24.36" evidence="11"/>
<evidence type="ECO:0000256" key="3">
    <source>
        <dbReference type="ARBA" id="ARBA00022723"/>
    </source>
</evidence>
<keyword evidence="10" id="KW-0732">Signal</keyword>
<protein>
    <submittedName>
        <fullName evidence="11">Leishmanolysin family protein, putative</fullName>
        <ecNumber evidence="11">1.17.4.1</ecNumber>
        <ecNumber evidence="11">3.4.21.75</ecNumber>
        <ecNumber evidence="11">3.4.24.36</ecNumber>
    </submittedName>
</protein>
<gene>
    <name evidence="11" type="ORF">IMG5_203530</name>
</gene>
<evidence type="ECO:0000256" key="1">
    <source>
        <dbReference type="ARBA" id="ARBA00005860"/>
    </source>
</evidence>
<dbReference type="GeneID" id="14903042"/>
<keyword evidence="3 8" id="KW-0479">Metal-binding</keyword>
<dbReference type="GO" id="GO:0006508">
    <property type="term" value="P:proteolysis"/>
    <property type="evidence" value="ECO:0007669"/>
    <property type="project" value="UniProtKB-KW"/>
</dbReference>
<feature type="transmembrane region" description="Helical" evidence="9">
    <location>
        <begin position="718"/>
        <end position="739"/>
    </location>
</feature>
<dbReference type="PANTHER" id="PTHR10942:SF0">
    <property type="entry name" value="LEISHMANOLYSIN-LIKE PEPTIDASE"/>
    <property type="match status" value="1"/>
</dbReference>
<dbReference type="STRING" id="857967.G0R6B5"/>
<proteinExistence type="inferred from homology"/>
<feature type="binding site" evidence="8">
    <location>
        <position position="196"/>
    </location>
    <ligand>
        <name>Zn(2+)</name>
        <dbReference type="ChEBI" id="CHEBI:29105"/>
        <note>catalytic</note>
    </ligand>
</feature>